<dbReference type="AlphaFoldDB" id="A0A0C9SE53"/>
<organism evidence="2">
    <name type="scientific">Amblyomma americanum</name>
    <name type="common">Lone star tick</name>
    <dbReference type="NCBI Taxonomy" id="6943"/>
    <lineage>
        <taxon>Eukaryota</taxon>
        <taxon>Metazoa</taxon>
        <taxon>Ecdysozoa</taxon>
        <taxon>Arthropoda</taxon>
        <taxon>Chelicerata</taxon>
        <taxon>Arachnida</taxon>
        <taxon>Acari</taxon>
        <taxon>Parasitiformes</taxon>
        <taxon>Ixodida</taxon>
        <taxon>Ixodoidea</taxon>
        <taxon>Ixodidae</taxon>
        <taxon>Amblyomminae</taxon>
        <taxon>Amblyomma</taxon>
    </lineage>
</organism>
<reference evidence="2" key="1">
    <citation type="journal article" date="2015" name="PLoS ONE">
        <title>An Insight into the Sialome of the Lone Star Tick, Amblyomma americanum, with a Glimpse on Its Time Dependent Gene Expression.</title>
        <authorList>
            <person name="Karim S."/>
            <person name="Ribeiro J.M."/>
        </authorList>
    </citation>
    <scope>NUCLEOTIDE SEQUENCE</scope>
    <source>
        <tissue evidence="2">Salivary gland</tissue>
    </source>
</reference>
<proteinExistence type="evidence at transcript level"/>
<evidence type="ECO:0000256" key="1">
    <source>
        <dbReference type="SAM" id="SignalP"/>
    </source>
</evidence>
<keyword evidence="1" id="KW-0732">Signal</keyword>
<dbReference type="EMBL" id="GBZX01000278">
    <property type="protein sequence ID" value="JAG92462.1"/>
    <property type="molecule type" value="mRNA"/>
</dbReference>
<dbReference type="Gene3D" id="2.40.128.20">
    <property type="match status" value="1"/>
</dbReference>
<accession>A0A0C9SE53</accession>
<feature type="signal peptide" evidence="1">
    <location>
        <begin position="1"/>
        <end position="20"/>
    </location>
</feature>
<feature type="chain" id="PRO_5002219816" evidence="1">
    <location>
        <begin position="21"/>
        <end position="198"/>
    </location>
</feature>
<protein>
    <submittedName>
        <fullName evidence="2">Putative secreted protein 94</fullName>
    </submittedName>
</protein>
<dbReference type="InterPro" id="IPR012674">
    <property type="entry name" value="Calycin"/>
</dbReference>
<evidence type="ECO:0000313" key="2">
    <source>
        <dbReference type="EMBL" id="JAG92462.1"/>
    </source>
</evidence>
<sequence length="198" mass="22202">MILAAFFILGFGLCASGGTGASSHKKEESYDIYNNTMRVVRRNGSLHLLWYSDELKSSVAKCLRSNLLNKTKYGSRRTLEINEKQQKDDTSEQLKTNISIFVKRTSASATVTAEDDKGLLPPRWTETHDVLNATRHCFVLRAVVIQAKPMWKSECVVFGVKSSEECFEMAERDCTQGTKVNLTECEGVGKKGKRKTPK</sequence>
<name>A0A0C9SE53_AMBAM</name>